<gene>
    <name evidence="2" type="ORF">C731_4509</name>
</gene>
<dbReference type="eggNOG" id="ENOG5032CNX">
    <property type="taxonomic scope" value="Bacteria"/>
</dbReference>
<evidence type="ECO:0000313" key="2">
    <source>
        <dbReference type="EMBL" id="EKF21512.1"/>
    </source>
</evidence>
<comment type="caution">
    <text evidence="2">The sequence shown here is derived from an EMBL/GenBank/DDBJ whole genome shotgun (WGS) entry which is preliminary data.</text>
</comment>
<dbReference type="STRING" id="1122247.GCA_000379865_04368"/>
<accession>K5BCF9</accession>
<evidence type="ECO:0000256" key="1">
    <source>
        <dbReference type="SAM" id="MobiDB-lite"/>
    </source>
</evidence>
<protein>
    <submittedName>
        <fullName evidence="2">Uncharacterized protein</fullName>
    </submittedName>
</protein>
<dbReference type="Proteomes" id="UP000006265">
    <property type="component" value="Unassembled WGS sequence"/>
</dbReference>
<organism evidence="2 3">
    <name type="scientific">Mycolicibacterium hassiacum (strain DSM 44199 / CIP 105218 / JCM 12690 / 3849)</name>
    <name type="common">Mycobacterium hassiacum</name>
    <dbReference type="NCBI Taxonomy" id="1122247"/>
    <lineage>
        <taxon>Bacteria</taxon>
        <taxon>Bacillati</taxon>
        <taxon>Actinomycetota</taxon>
        <taxon>Actinomycetes</taxon>
        <taxon>Mycobacteriales</taxon>
        <taxon>Mycobacteriaceae</taxon>
        <taxon>Mycolicibacterium</taxon>
    </lineage>
</organism>
<evidence type="ECO:0000313" key="3">
    <source>
        <dbReference type="Proteomes" id="UP000006265"/>
    </source>
</evidence>
<sequence>MSDPSADGRAVRPDHPRQSPSGQFTAYAEPGPDQNGVETWTVVVRGRAGEEVFRDDYAYSTRHGVLITWLTTEPHQLWVYSGDVAVSYVSPDSTGRWTKTAVSRDEIPSEITDLWKR</sequence>
<reference evidence="2 3" key="1">
    <citation type="journal article" date="2012" name="J. Bacteriol.">
        <title>Genome sequence of Mycobacterium hassiacum DSM 44199, a rare source of heat-stable mycobacterial proteins.</title>
        <authorList>
            <person name="Tiago I."/>
            <person name="Maranha A."/>
            <person name="Mendes V."/>
            <person name="Alarico S."/>
            <person name="Moynihan P.J."/>
            <person name="Clarke A.J."/>
            <person name="Macedo-Ribeiro S."/>
            <person name="Pereira P.J."/>
            <person name="Empadinhas N."/>
        </authorList>
    </citation>
    <scope>NUCLEOTIDE SEQUENCE [LARGE SCALE GENOMIC DNA]</scope>
    <source>
        <strain evidence="3">DSM 44199 / CIP 105218 / JCM 12690 / 3849</strain>
    </source>
</reference>
<feature type="region of interest" description="Disordered" evidence="1">
    <location>
        <begin position="1"/>
        <end position="35"/>
    </location>
</feature>
<name>K5BCF9_MYCHD</name>
<dbReference type="AlphaFoldDB" id="K5BCF9"/>
<dbReference type="EMBL" id="AMRA01000132">
    <property type="protein sequence ID" value="EKF21512.1"/>
    <property type="molecule type" value="Genomic_DNA"/>
</dbReference>
<dbReference type="PATRIC" id="fig|1122247.3.peg.4321"/>
<dbReference type="OrthoDB" id="4628222at2"/>
<keyword evidence="3" id="KW-1185">Reference proteome</keyword>
<proteinExistence type="predicted"/>